<keyword evidence="2" id="KW-1185">Reference proteome</keyword>
<proteinExistence type="predicted"/>
<dbReference type="SUPFAM" id="SSF52047">
    <property type="entry name" value="RNI-like"/>
    <property type="match status" value="1"/>
</dbReference>
<protein>
    <submittedName>
        <fullName evidence="1">Uncharacterized protein</fullName>
    </submittedName>
</protein>
<dbReference type="Proteomes" id="UP001141327">
    <property type="component" value="Unassembled WGS sequence"/>
</dbReference>
<evidence type="ECO:0000313" key="2">
    <source>
        <dbReference type="Proteomes" id="UP001141327"/>
    </source>
</evidence>
<accession>A0ABQ8ULG9</accession>
<dbReference type="Gene3D" id="3.80.10.10">
    <property type="entry name" value="Ribonuclease Inhibitor"/>
    <property type="match status" value="1"/>
</dbReference>
<gene>
    <name evidence="1" type="ORF">PAPYR_4840</name>
</gene>
<comment type="caution">
    <text evidence="1">The sequence shown here is derived from an EMBL/GenBank/DDBJ whole genome shotgun (WGS) entry which is preliminary data.</text>
</comment>
<reference evidence="1" key="1">
    <citation type="journal article" date="2022" name="bioRxiv">
        <title>Genomics of Preaxostyla Flagellates Illuminates Evolutionary Transitions and the Path Towards Mitochondrial Loss.</title>
        <authorList>
            <person name="Novak L.V.F."/>
            <person name="Treitli S.C."/>
            <person name="Pyrih J."/>
            <person name="Halakuc P."/>
            <person name="Pipaliya S.V."/>
            <person name="Vacek V."/>
            <person name="Brzon O."/>
            <person name="Soukal P."/>
            <person name="Eme L."/>
            <person name="Dacks J.B."/>
            <person name="Karnkowska A."/>
            <person name="Elias M."/>
            <person name="Hampl V."/>
        </authorList>
    </citation>
    <scope>NUCLEOTIDE SEQUENCE</scope>
    <source>
        <strain evidence="1">RCP-MX</strain>
    </source>
</reference>
<organism evidence="1 2">
    <name type="scientific">Paratrimastix pyriformis</name>
    <dbReference type="NCBI Taxonomy" id="342808"/>
    <lineage>
        <taxon>Eukaryota</taxon>
        <taxon>Metamonada</taxon>
        <taxon>Preaxostyla</taxon>
        <taxon>Paratrimastigidae</taxon>
        <taxon>Paratrimastix</taxon>
    </lineage>
</organism>
<evidence type="ECO:0000313" key="1">
    <source>
        <dbReference type="EMBL" id="KAJ4459291.1"/>
    </source>
</evidence>
<dbReference type="EMBL" id="JAPMOS010000021">
    <property type="protein sequence ID" value="KAJ4459291.1"/>
    <property type="molecule type" value="Genomic_DNA"/>
</dbReference>
<name>A0ABQ8ULG9_9EUKA</name>
<dbReference type="InterPro" id="IPR032675">
    <property type="entry name" value="LRR_dom_sf"/>
</dbReference>
<sequence>METVADILARLPLDLLLSVVELSDCPTTTYIQLLGLTHAVRGAIIGTARLLSFGGPPEAEEGEIEVARPPPPPAVTLEALEALVRPCGKGLLKLALWGQDIPLLETGTEFECAAWVARAFGPPPKTTTATPTTTTGLAALCVSMGPLPLVLMRGGYLGGLEELRLEPGDYPALGRVLEALGRGACPRLRSLQIMGLQPGFGSDWAAALGPLAGTLRELILPQIWRPHRLADFLPHCAALERVSLVAACDGAMGALAAHLTQLTLHLEGDLTGMGGLCRRLESLDVPIRCPGLAALLAANGPTLRALTLRGRSDLSESRSDLWATALPASPAGPMLDAATAATAVPQPLLGPALLDRLERLCLLGSSTLIPYSVYIASARLRRLDMGELRMCGPRILDLRCPALEEVALPMTVGPSQYRLRADCPKMRSLRIPSLRHLEPPGAKQWTAQEILPLVHTGADRLTELAGVMLDPPEVLSQLGALRRLTLPLPKSLGCALVRRLPPHVEQLTVTLYPGGAPSSLEVDGPGLRAVTILGACYYAAQGSRLTLRCPALAALRLFGDEILAFDLLGPEEAAPLRSLSVDCCPGMGEASLLACLTRHGARLRQVTLRVGPTGWSQRVAGALERLPVLTQLTLGEAGPDLVLACPRLRQLAVCPLHLSTPLCSLTLDCPLLEDLQAPFAALTRVDMAGPPPGLRRIGGVQRYLAEERALRLLAGVHLDPVGARAMLLMSPR</sequence>